<dbReference type="EMBL" id="AQIB01000139">
    <property type="status" value="NOT_ANNOTATED_CDS"/>
    <property type="molecule type" value="Genomic_DNA"/>
</dbReference>
<dbReference type="Proteomes" id="UP000029965">
    <property type="component" value="Chromosome 10"/>
</dbReference>
<dbReference type="AlphaFoldDB" id="A0A0D9R100"/>
<evidence type="ECO:0000313" key="2">
    <source>
        <dbReference type="Ensembl" id="ENSCSAP00000002289.1"/>
    </source>
</evidence>
<dbReference type="eggNOG" id="ENOG502TJFM">
    <property type="taxonomic scope" value="Eukaryota"/>
</dbReference>
<evidence type="ECO:0000256" key="1">
    <source>
        <dbReference type="SAM" id="MobiDB-lite"/>
    </source>
</evidence>
<reference evidence="2 3" key="1">
    <citation type="submission" date="2014-03" db="EMBL/GenBank/DDBJ databases">
        <authorList>
            <person name="Warren W."/>
            <person name="Wilson R.K."/>
        </authorList>
    </citation>
    <scope>NUCLEOTIDE SEQUENCE</scope>
</reference>
<dbReference type="EMBL" id="AQIB01000144">
    <property type="status" value="NOT_ANNOTATED_CDS"/>
    <property type="molecule type" value="Genomic_DNA"/>
</dbReference>
<proteinExistence type="predicted"/>
<protein>
    <submittedName>
        <fullName evidence="2">Uncharacterized protein</fullName>
    </submittedName>
</protein>
<reference evidence="2" key="3">
    <citation type="submission" date="2025-09" db="UniProtKB">
        <authorList>
            <consortium name="Ensembl"/>
        </authorList>
    </citation>
    <scope>IDENTIFICATION</scope>
</reference>
<keyword evidence="3" id="KW-1185">Reference proteome</keyword>
<organism evidence="2 3">
    <name type="scientific">Chlorocebus sabaeus</name>
    <name type="common">Green monkey</name>
    <name type="synonym">Simia sabaea</name>
    <dbReference type="NCBI Taxonomy" id="60711"/>
    <lineage>
        <taxon>Eukaryota</taxon>
        <taxon>Metazoa</taxon>
        <taxon>Chordata</taxon>
        <taxon>Craniata</taxon>
        <taxon>Vertebrata</taxon>
        <taxon>Euteleostomi</taxon>
        <taxon>Mammalia</taxon>
        <taxon>Eutheria</taxon>
        <taxon>Euarchontoglires</taxon>
        <taxon>Primates</taxon>
        <taxon>Haplorrhini</taxon>
        <taxon>Catarrhini</taxon>
        <taxon>Cercopithecidae</taxon>
        <taxon>Cercopithecinae</taxon>
        <taxon>Chlorocebus</taxon>
    </lineage>
</organism>
<dbReference type="EMBL" id="AQIB01000142">
    <property type="status" value="NOT_ANNOTATED_CDS"/>
    <property type="molecule type" value="Genomic_DNA"/>
</dbReference>
<dbReference type="EMBL" id="AQIB01000148">
    <property type="status" value="NOT_ANNOTATED_CDS"/>
    <property type="molecule type" value="Genomic_DNA"/>
</dbReference>
<dbReference type="EMBL" id="AQIB01000145">
    <property type="status" value="NOT_ANNOTATED_CDS"/>
    <property type="molecule type" value="Genomic_DNA"/>
</dbReference>
<dbReference type="Bgee" id="ENSCSAG00000005986">
    <property type="expression patterns" value="Expressed in blood"/>
</dbReference>
<dbReference type="EMBL" id="AQIB01000146">
    <property type="status" value="NOT_ANNOTATED_CDS"/>
    <property type="molecule type" value="Genomic_DNA"/>
</dbReference>
<name>A0A0D9R100_CHLSB</name>
<evidence type="ECO:0000313" key="3">
    <source>
        <dbReference type="Proteomes" id="UP000029965"/>
    </source>
</evidence>
<reference evidence="2" key="2">
    <citation type="submission" date="2025-08" db="UniProtKB">
        <authorList>
            <consortium name="Ensembl"/>
        </authorList>
    </citation>
    <scope>IDENTIFICATION</scope>
</reference>
<dbReference type="Ensembl" id="ENSCSAT00000004022.1">
    <property type="protein sequence ID" value="ENSCSAP00000002289.1"/>
    <property type="gene ID" value="ENSCSAG00000005986.1"/>
</dbReference>
<dbReference type="EMBL" id="AQIB01000141">
    <property type="status" value="NOT_ANNOTATED_CDS"/>
    <property type="molecule type" value="Genomic_DNA"/>
</dbReference>
<sequence length="46" mass="5025">IRLCVIKYPENNGVNQSRSRGPAVAGHPRAYGMLPGPLPVKQKPRT</sequence>
<feature type="region of interest" description="Disordered" evidence="1">
    <location>
        <begin position="11"/>
        <end position="46"/>
    </location>
</feature>
<dbReference type="EMBL" id="AQIB01000140">
    <property type="status" value="NOT_ANNOTATED_CDS"/>
    <property type="molecule type" value="Genomic_DNA"/>
</dbReference>
<accession>A0A0D9R100</accession>
<dbReference type="EMBL" id="AQIB01000147">
    <property type="status" value="NOT_ANNOTATED_CDS"/>
    <property type="molecule type" value="Genomic_DNA"/>
</dbReference>
<dbReference type="EMBL" id="AQIB01000143">
    <property type="status" value="NOT_ANNOTATED_CDS"/>
    <property type="molecule type" value="Genomic_DNA"/>
</dbReference>